<accession>A0ABS8AAB8</accession>
<keyword evidence="2" id="KW-1185">Reference proteome</keyword>
<gene>
    <name evidence="1" type="ORF">LGH70_06170</name>
</gene>
<dbReference type="Proteomes" id="UP001165297">
    <property type="component" value="Unassembled WGS sequence"/>
</dbReference>
<proteinExistence type="predicted"/>
<evidence type="ECO:0008006" key="3">
    <source>
        <dbReference type="Google" id="ProtNLM"/>
    </source>
</evidence>
<organism evidence="1 2">
    <name type="scientific">Hymenobacter nitidus</name>
    <dbReference type="NCBI Taxonomy" id="2880929"/>
    <lineage>
        <taxon>Bacteria</taxon>
        <taxon>Pseudomonadati</taxon>
        <taxon>Bacteroidota</taxon>
        <taxon>Cytophagia</taxon>
        <taxon>Cytophagales</taxon>
        <taxon>Hymenobacteraceae</taxon>
        <taxon>Hymenobacter</taxon>
    </lineage>
</organism>
<dbReference type="RefSeq" id="WP_226183697.1">
    <property type="nucleotide sequence ID" value="NZ_JAJADQ010000002.1"/>
</dbReference>
<dbReference type="EMBL" id="JAJADQ010000002">
    <property type="protein sequence ID" value="MCB2377159.1"/>
    <property type="molecule type" value="Genomic_DNA"/>
</dbReference>
<comment type="caution">
    <text evidence="1">The sequence shown here is derived from an EMBL/GenBank/DDBJ whole genome shotgun (WGS) entry which is preliminary data.</text>
</comment>
<reference evidence="1" key="1">
    <citation type="submission" date="2021-10" db="EMBL/GenBank/DDBJ databases">
        <authorList>
            <person name="Dean J.D."/>
            <person name="Kim M.K."/>
            <person name="Newey C.N."/>
            <person name="Stoker T.S."/>
            <person name="Thompson D.W."/>
            <person name="Grose J.H."/>
        </authorList>
    </citation>
    <scope>NUCLEOTIDE SEQUENCE</scope>
    <source>
        <strain evidence="1">BT635</strain>
    </source>
</reference>
<name>A0ABS8AAB8_9BACT</name>
<sequence>MPQLIFVYNADAGLLNGLLDLAHKMISPTTYPCSLCAITYGTRMRPEWKSFIDSLPLESQFLHRDEFSAVYPWLAQERLPAVFLKDDFSELHSFITAEELNKADLAGLKHLVQQRLQLVPQRPRPRTSSKKV</sequence>
<evidence type="ECO:0000313" key="2">
    <source>
        <dbReference type="Proteomes" id="UP001165297"/>
    </source>
</evidence>
<evidence type="ECO:0000313" key="1">
    <source>
        <dbReference type="EMBL" id="MCB2377159.1"/>
    </source>
</evidence>
<protein>
    <recommendedName>
        <fullName evidence="3">GTPase</fullName>
    </recommendedName>
</protein>